<dbReference type="Pfam" id="PF01464">
    <property type="entry name" value="SLT"/>
    <property type="match status" value="1"/>
</dbReference>
<dbReference type="Gene3D" id="1.10.530.10">
    <property type="match status" value="1"/>
</dbReference>
<dbReference type="CDD" id="cd00118">
    <property type="entry name" value="LysM"/>
    <property type="match status" value="1"/>
</dbReference>
<dbReference type="InterPro" id="IPR000189">
    <property type="entry name" value="Transglyc_AS"/>
</dbReference>
<dbReference type="EMBL" id="LS483447">
    <property type="protein sequence ID" value="SQH73688.1"/>
    <property type="molecule type" value="Genomic_DNA"/>
</dbReference>
<dbReference type="SUPFAM" id="SSF54106">
    <property type="entry name" value="LysM domain"/>
    <property type="match status" value="1"/>
</dbReference>
<dbReference type="SMART" id="SM00257">
    <property type="entry name" value="LysM"/>
    <property type="match status" value="1"/>
</dbReference>
<dbReference type="PANTHER" id="PTHR37423">
    <property type="entry name" value="SOLUBLE LYTIC MUREIN TRANSGLYCOSYLASE-RELATED"/>
    <property type="match status" value="1"/>
</dbReference>
<gene>
    <name evidence="3" type="primary">mltD_2</name>
    <name evidence="3" type="ORF">NCTC12858_01554</name>
</gene>
<keyword evidence="3" id="KW-0456">Lyase</keyword>
<dbReference type="InterPro" id="IPR023346">
    <property type="entry name" value="Lysozyme-like_dom_sf"/>
</dbReference>
<dbReference type="PROSITE" id="PS51782">
    <property type="entry name" value="LYSM"/>
    <property type="match status" value="1"/>
</dbReference>
<keyword evidence="4" id="KW-1185">Reference proteome</keyword>
<evidence type="ECO:0000313" key="3">
    <source>
        <dbReference type="EMBL" id="SQH73688.1"/>
    </source>
</evidence>
<dbReference type="EC" id="4.2.2.-" evidence="3"/>
<dbReference type="Gene3D" id="3.10.350.10">
    <property type="entry name" value="LysM domain"/>
    <property type="match status" value="1"/>
</dbReference>
<dbReference type="GO" id="GO:0016020">
    <property type="term" value="C:membrane"/>
    <property type="evidence" value="ECO:0007669"/>
    <property type="project" value="InterPro"/>
</dbReference>
<dbReference type="InterPro" id="IPR036779">
    <property type="entry name" value="LysM_dom_sf"/>
</dbReference>
<dbReference type="PROSITE" id="PS00922">
    <property type="entry name" value="TRANSGLYCOSYLASE"/>
    <property type="match status" value="1"/>
</dbReference>
<dbReference type="AlphaFoldDB" id="A0A2X4PQ90"/>
<name>A0A2X4PQ90_9PORP</name>
<evidence type="ECO:0000256" key="1">
    <source>
        <dbReference type="ARBA" id="ARBA00007734"/>
    </source>
</evidence>
<accession>A0A2X4PQ90</accession>
<dbReference type="Pfam" id="PF01476">
    <property type="entry name" value="LysM"/>
    <property type="match status" value="1"/>
</dbReference>
<organism evidence="3 4">
    <name type="scientific">Porphyromonas crevioricanis</name>
    <dbReference type="NCBI Taxonomy" id="393921"/>
    <lineage>
        <taxon>Bacteria</taxon>
        <taxon>Pseudomonadati</taxon>
        <taxon>Bacteroidota</taxon>
        <taxon>Bacteroidia</taxon>
        <taxon>Bacteroidales</taxon>
        <taxon>Porphyromonadaceae</taxon>
        <taxon>Porphyromonas</taxon>
    </lineage>
</organism>
<dbReference type="KEGG" id="pcre:NCTC12858_01554"/>
<evidence type="ECO:0000313" key="4">
    <source>
        <dbReference type="Proteomes" id="UP000249300"/>
    </source>
</evidence>
<comment type="similarity">
    <text evidence="1">Belongs to the transglycosylase Slt family.</text>
</comment>
<sequence length="449" mass="50979">MVLLVDLVFNNHIFSFFVPTSKYHVRLTIVFIISALAVFFSRQEARASDSDSIRDVGQDLPSEHISLPNSLDEELEQLLELWLKGYSRRTQSGRSLRPCQDDERTVIPTTPDSVYIDRLSKLPTVIPVTFNPVVKDCVELYVERRRSLLRSMLTLGDLYFPQIEEALDKHGLPTELKYLTIVESALNPTAVSPAGASGLWQFMLATAKIYGLTVNSLIDERLDPKKSTEAACRYLKDMYQIYGDWLLVIASYNCGPGNVNRAIRSAGGKANFWAIYPYLPKETRRYVPLFIGAYYAMHYHSEHNICPREMGVPLATDTLMLRQIVDFKRIEQLSGVPESDLKLLNPQYRRGIVPGHIRPYPILLPMSAASALDKQRDSLCSPDLNMKREGLEQHIVEVGDRSASKYHRVRKGDTLGHIARTYGTSVQKLRRLNGVRAGRLKPGMRIRVR</sequence>
<reference evidence="3 4" key="1">
    <citation type="submission" date="2018-06" db="EMBL/GenBank/DDBJ databases">
        <authorList>
            <consortium name="Pathogen Informatics"/>
            <person name="Doyle S."/>
        </authorList>
    </citation>
    <scope>NUCLEOTIDE SEQUENCE [LARGE SCALE GENOMIC DNA]</scope>
    <source>
        <strain evidence="3 4">NCTC12858</strain>
    </source>
</reference>
<dbReference type="GO" id="GO:0008933">
    <property type="term" value="F:peptidoglycan lytic transglycosylase activity"/>
    <property type="evidence" value="ECO:0007669"/>
    <property type="project" value="InterPro"/>
</dbReference>
<feature type="domain" description="LysM" evidence="2">
    <location>
        <begin position="405"/>
        <end position="448"/>
    </location>
</feature>
<dbReference type="SUPFAM" id="SSF53955">
    <property type="entry name" value="Lysozyme-like"/>
    <property type="match status" value="1"/>
</dbReference>
<dbReference type="Proteomes" id="UP000249300">
    <property type="component" value="Chromosome 1"/>
</dbReference>
<protein>
    <submittedName>
        <fullName evidence="3">Membrane-bound lytic murein transglycosylase D</fullName>
        <ecNumber evidence="3">4.2.2.-</ecNumber>
    </submittedName>
</protein>
<dbReference type="CDD" id="cd16894">
    <property type="entry name" value="MltD-like"/>
    <property type="match status" value="1"/>
</dbReference>
<proteinExistence type="inferred from homology"/>
<dbReference type="InterPro" id="IPR018392">
    <property type="entry name" value="LysM"/>
</dbReference>
<dbReference type="PANTHER" id="PTHR37423:SF2">
    <property type="entry name" value="MEMBRANE-BOUND LYTIC MUREIN TRANSGLYCOSYLASE C"/>
    <property type="match status" value="1"/>
</dbReference>
<dbReference type="GO" id="GO:0000270">
    <property type="term" value="P:peptidoglycan metabolic process"/>
    <property type="evidence" value="ECO:0007669"/>
    <property type="project" value="InterPro"/>
</dbReference>
<dbReference type="InterPro" id="IPR008258">
    <property type="entry name" value="Transglycosylase_SLT_dom_1"/>
</dbReference>
<evidence type="ECO:0000259" key="2">
    <source>
        <dbReference type="PROSITE" id="PS51782"/>
    </source>
</evidence>